<feature type="compositionally biased region" description="Basic and acidic residues" evidence="2">
    <location>
        <begin position="109"/>
        <end position="121"/>
    </location>
</feature>
<gene>
    <name evidence="3" type="ORF">SARC_06096</name>
</gene>
<dbReference type="SUPFAM" id="SSF58113">
    <property type="entry name" value="Apolipoprotein A-I"/>
    <property type="match status" value="2"/>
</dbReference>
<feature type="coiled-coil region" evidence="1">
    <location>
        <begin position="396"/>
        <end position="430"/>
    </location>
</feature>
<evidence type="ECO:0000256" key="1">
    <source>
        <dbReference type="SAM" id="Coils"/>
    </source>
</evidence>
<feature type="region of interest" description="Disordered" evidence="2">
    <location>
        <begin position="511"/>
        <end position="533"/>
    </location>
</feature>
<keyword evidence="1" id="KW-0175">Coiled coil</keyword>
<dbReference type="GeneID" id="25906600"/>
<dbReference type="PANTHER" id="PTHR47372">
    <property type="entry name" value="DAUER UP-REGULATED-RELATED"/>
    <property type="match status" value="1"/>
</dbReference>
<name>A0A0L0FXP5_9EUKA</name>
<dbReference type="STRING" id="667725.A0A0L0FXP5"/>
<reference evidence="3 4" key="1">
    <citation type="submission" date="2011-02" db="EMBL/GenBank/DDBJ databases">
        <title>The Genome Sequence of Sphaeroforma arctica JP610.</title>
        <authorList>
            <consortium name="The Broad Institute Genome Sequencing Platform"/>
            <person name="Russ C."/>
            <person name="Cuomo C."/>
            <person name="Young S.K."/>
            <person name="Zeng Q."/>
            <person name="Gargeya S."/>
            <person name="Alvarado L."/>
            <person name="Berlin A."/>
            <person name="Chapman S.B."/>
            <person name="Chen Z."/>
            <person name="Freedman E."/>
            <person name="Gellesch M."/>
            <person name="Goldberg J."/>
            <person name="Griggs A."/>
            <person name="Gujja S."/>
            <person name="Heilman E."/>
            <person name="Heiman D."/>
            <person name="Howarth C."/>
            <person name="Mehta T."/>
            <person name="Neiman D."/>
            <person name="Pearson M."/>
            <person name="Roberts A."/>
            <person name="Saif S."/>
            <person name="Shea T."/>
            <person name="Shenoy N."/>
            <person name="Sisk P."/>
            <person name="Stolte C."/>
            <person name="Sykes S."/>
            <person name="White J."/>
            <person name="Yandava C."/>
            <person name="Burger G."/>
            <person name="Gray M.W."/>
            <person name="Holland P.W.H."/>
            <person name="King N."/>
            <person name="Lang F.B.F."/>
            <person name="Roger A.J."/>
            <person name="Ruiz-Trillo I."/>
            <person name="Haas B."/>
            <person name="Nusbaum C."/>
            <person name="Birren B."/>
        </authorList>
    </citation>
    <scope>NUCLEOTIDE SEQUENCE [LARGE SCALE GENOMIC DNA]</scope>
    <source>
        <strain evidence="3 4">JP610</strain>
    </source>
</reference>
<dbReference type="PANTHER" id="PTHR47372:SF11">
    <property type="entry name" value="RE19971P"/>
    <property type="match status" value="1"/>
</dbReference>
<dbReference type="Proteomes" id="UP000054560">
    <property type="component" value="Unassembled WGS sequence"/>
</dbReference>
<dbReference type="RefSeq" id="XP_014155497.1">
    <property type="nucleotide sequence ID" value="XM_014300022.1"/>
</dbReference>
<dbReference type="AlphaFoldDB" id="A0A0L0FXP5"/>
<sequence length="597" mass="64628">MQHIRNSSARLLRSGALGPASAKANPLSAQGHAANLHARYPQVCTLPTIRSKHDNTLESVKADAIDKMYDAKDKAQDLKNATMKKASDVQKELTNAAESTIASEETLKMRPAHSTELHDTTQRTIPNDNGAAGNNAGGTNDQGGLNMRSAGSTELHDTTHDDISAKKGAADYNTRASNVSTDGANNAGKLREVKLGVLNDLGDVKDKAKDKYEDLKGRAAEETAYLKDKLGNNAEVLKDKAYKMKAKAEEGAAILKEKVLDNTEALKENAYEVKDKASDNAEALKHEAYDMKAKAEKKAQNVKDKARDNAEVLKDKAGAGAETVRDGAYDMKNKAQKGAENLKENIQDNVDGLEEKASDKAYDMKAKVGEGTKDVKEKVREYKVLADAYDMKTNAMESAEHLKNKTREEAEELKDDAYNVQDNAKELKDNVTHMEANLEGDVADTVHDVRSKAANALNNSSLGNTGLDTGDKSAELHSITQNANYTSVTPEDYRNTTNNNMQSAKGVYTNESTTLGGSGSSAGDGPISEETRFNGRSDVNDIILDDDNHRKVDAASLNSAINEAVHDLIDDDVDVSNQMDARLAGKKNVENIVDRDT</sequence>
<dbReference type="Gene3D" id="1.20.5.1230">
    <property type="entry name" value="Apolipoprotein A-I"/>
    <property type="match status" value="2"/>
</dbReference>
<feature type="region of interest" description="Disordered" evidence="2">
    <location>
        <begin position="109"/>
        <end position="158"/>
    </location>
</feature>
<evidence type="ECO:0000313" key="4">
    <source>
        <dbReference type="Proteomes" id="UP000054560"/>
    </source>
</evidence>
<evidence type="ECO:0000256" key="2">
    <source>
        <dbReference type="SAM" id="MobiDB-lite"/>
    </source>
</evidence>
<protein>
    <submittedName>
        <fullName evidence="3">Uncharacterized protein</fullName>
    </submittedName>
</protein>
<feature type="compositionally biased region" description="Low complexity" evidence="2">
    <location>
        <begin position="127"/>
        <end position="144"/>
    </location>
</feature>
<feature type="coiled-coil region" evidence="1">
    <location>
        <begin position="260"/>
        <end position="356"/>
    </location>
</feature>
<evidence type="ECO:0000313" key="3">
    <source>
        <dbReference type="EMBL" id="KNC81595.1"/>
    </source>
</evidence>
<dbReference type="OrthoDB" id="10043786at2759"/>
<accession>A0A0L0FXP5</accession>
<dbReference type="EMBL" id="KQ242017">
    <property type="protein sequence ID" value="KNC81595.1"/>
    <property type="molecule type" value="Genomic_DNA"/>
</dbReference>
<keyword evidence="4" id="KW-1185">Reference proteome</keyword>
<organism evidence="3 4">
    <name type="scientific">Sphaeroforma arctica JP610</name>
    <dbReference type="NCBI Taxonomy" id="667725"/>
    <lineage>
        <taxon>Eukaryota</taxon>
        <taxon>Ichthyosporea</taxon>
        <taxon>Ichthyophonida</taxon>
        <taxon>Sphaeroforma</taxon>
    </lineage>
</organism>
<dbReference type="eggNOG" id="KOG4744">
    <property type="taxonomic scope" value="Eukaryota"/>
</dbReference>
<proteinExistence type="predicted"/>